<reference evidence="1" key="2">
    <citation type="journal article" date="2024" name="Plant">
        <title>Genomic evolution and insights into agronomic trait innovations of Sesamum species.</title>
        <authorList>
            <person name="Miao H."/>
            <person name="Wang L."/>
            <person name="Qu L."/>
            <person name="Liu H."/>
            <person name="Sun Y."/>
            <person name="Le M."/>
            <person name="Wang Q."/>
            <person name="Wei S."/>
            <person name="Zheng Y."/>
            <person name="Lin W."/>
            <person name="Duan Y."/>
            <person name="Cao H."/>
            <person name="Xiong S."/>
            <person name="Wang X."/>
            <person name="Wei L."/>
            <person name="Li C."/>
            <person name="Ma Q."/>
            <person name="Ju M."/>
            <person name="Zhao R."/>
            <person name="Li G."/>
            <person name="Mu C."/>
            <person name="Tian Q."/>
            <person name="Mei H."/>
            <person name="Zhang T."/>
            <person name="Gao T."/>
            <person name="Zhang H."/>
        </authorList>
    </citation>
    <scope>NUCLEOTIDE SEQUENCE</scope>
    <source>
        <strain evidence="1">G02</strain>
    </source>
</reference>
<accession>A0AAW2WCF0</accession>
<gene>
    <name evidence="1" type="ORF">Sradi_0489900</name>
</gene>
<proteinExistence type="predicted"/>
<name>A0AAW2WCF0_SESRA</name>
<reference evidence="1" key="1">
    <citation type="submission" date="2020-06" db="EMBL/GenBank/DDBJ databases">
        <authorList>
            <person name="Li T."/>
            <person name="Hu X."/>
            <person name="Zhang T."/>
            <person name="Song X."/>
            <person name="Zhang H."/>
            <person name="Dai N."/>
            <person name="Sheng W."/>
            <person name="Hou X."/>
            <person name="Wei L."/>
        </authorList>
    </citation>
    <scope>NUCLEOTIDE SEQUENCE</scope>
    <source>
        <strain evidence="1">G02</strain>
        <tissue evidence="1">Leaf</tissue>
    </source>
</reference>
<sequence>MASTSNTVPVVVAGDARFGNETANTIVQLIGNSNMIMIFTPLKEHNWLMRIVLEGKDKLGFTDGSEVAPADGSTGYKKWRIVDSVVRT</sequence>
<protein>
    <submittedName>
        <fullName evidence="1">Uncharacterized protein</fullName>
    </submittedName>
</protein>
<dbReference type="EMBL" id="JACGWJ010000002">
    <property type="protein sequence ID" value="KAL0437820.1"/>
    <property type="molecule type" value="Genomic_DNA"/>
</dbReference>
<comment type="caution">
    <text evidence="1">The sequence shown here is derived from an EMBL/GenBank/DDBJ whole genome shotgun (WGS) entry which is preliminary data.</text>
</comment>
<organism evidence="1">
    <name type="scientific">Sesamum radiatum</name>
    <name type="common">Black benniseed</name>
    <dbReference type="NCBI Taxonomy" id="300843"/>
    <lineage>
        <taxon>Eukaryota</taxon>
        <taxon>Viridiplantae</taxon>
        <taxon>Streptophyta</taxon>
        <taxon>Embryophyta</taxon>
        <taxon>Tracheophyta</taxon>
        <taxon>Spermatophyta</taxon>
        <taxon>Magnoliopsida</taxon>
        <taxon>eudicotyledons</taxon>
        <taxon>Gunneridae</taxon>
        <taxon>Pentapetalae</taxon>
        <taxon>asterids</taxon>
        <taxon>lamiids</taxon>
        <taxon>Lamiales</taxon>
        <taxon>Pedaliaceae</taxon>
        <taxon>Sesamum</taxon>
    </lineage>
</organism>
<dbReference type="AlphaFoldDB" id="A0AAW2WCF0"/>
<evidence type="ECO:0000313" key="1">
    <source>
        <dbReference type="EMBL" id="KAL0437820.1"/>
    </source>
</evidence>